<dbReference type="AlphaFoldDB" id="A0A9D7AH38"/>
<dbReference type="InterPro" id="IPR009279">
    <property type="entry name" value="Portal_Mu"/>
</dbReference>
<dbReference type="Proteomes" id="UP000807542">
    <property type="component" value="Unassembled WGS sequence"/>
</dbReference>
<dbReference type="EMBL" id="JADRCQ010000001">
    <property type="protein sequence ID" value="MBK5072566.1"/>
    <property type="molecule type" value="Genomic_DNA"/>
</dbReference>
<accession>A0A9D7AH38</accession>
<evidence type="ECO:0000313" key="4">
    <source>
        <dbReference type="Proteomes" id="UP001296969"/>
    </source>
</evidence>
<reference evidence="2 4" key="1">
    <citation type="submission" date="2020-11" db="EMBL/GenBank/DDBJ databases">
        <title>Insectihabitans protaetiae gen. nov. sp. nov. and Insectihabitans allomyrinae sp. nov., isolated from larvae of Protaetia brevitarsis seulensis and Allomyrina dichotoma, respectively.</title>
        <authorList>
            <person name="Lee S.D."/>
            <person name="Byeon Y.-S."/>
            <person name="Kim S.-M."/>
            <person name="Yang H.L."/>
            <person name="Kim I.S."/>
        </authorList>
    </citation>
    <scope>NUCLEOTIDE SEQUENCE</scope>
    <source>
        <strain evidence="2">CWB-B4</strain>
        <strain evidence="1 4">CWB-B43</strain>
    </source>
</reference>
<name>A0A9D7AH38_9GAMM</name>
<sequence>MKSVILDITGQPIERSILKEPQSSHVRSLHNIYAEHPSVRLTPRALQSILQEAENGNLMRQADLFTDMEERDAHLFAEMQKRKRALLTVNTEVVPPPNATPEEKADAAWLSEFITELDAWEDLIIDMMDALGQGFSNQEINWTMYGKEWYPKEFIYRPASWFQLAQHDQNALLLRTDDGQGEVMRPFGWISHRHKSRSGYIARAGLMRTLSWPYIYRNLGAQSLAELLEIYGVPIRIGKYPSGIGKKEKNELMKAVTELGRYAGGIIPAEMSIELHNATSGSAVPHMALTEWAEKSMSKAILGGTLTTQADGKTSTNALGVIHNEVRNDLLISDAKQIAATIRSDLFYPMIVLNRRSYADPRRTPRLKFIIPEATPAQPPAATRKKYVSTVLAALVNTLKERDQDPIQNGIDDGLDKLLQDDQTADALIALLEPAIAAATRSGDESALLGALAEAFPTMDPTLLTNSLGDTATIARLIGLYVSQGDNHAAQ</sequence>
<organism evidence="2 3">
    <name type="scientific">Limnobaculum xujianqingii</name>
    <dbReference type="NCBI Taxonomy" id="2738837"/>
    <lineage>
        <taxon>Bacteria</taxon>
        <taxon>Pseudomonadati</taxon>
        <taxon>Pseudomonadota</taxon>
        <taxon>Gammaproteobacteria</taxon>
        <taxon>Enterobacterales</taxon>
        <taxon>Budviciaceae</taxon>
        <taxon>Limnobaculum</taxon>
    </lineage>
</organism>
<gene>
    <name evidence="2" type="ORF">I2492_06025</name>
    <name evidence="1" type="ORF">I2493_06025</name>
</gene>
<protein>
    <submittedName>
        <fullName evidence="2">DUF935 domain-containing protein</fullName>
    </submittedName>
</protein>
<evidence type="ECO:0000313" key="1">
    <source>
        <dbReference type="EMBL" id="MBK5072566.1"/>
    </source>
</evidence>
<proteinExistence type="predicted"/>
<evidence type="ECO:0000313" key="3">
    <source>
        <dbReference type="Proteomes" id="UP000807542"/>
    </source>
</evidence>
<keyword evidence="4" id="KW-1185">Reference proteome</keyword>
<evidence type="ECO:0000313" key="2">
    <source>
        <dbReference type="EMBL" id="MBK5175875.1"/>
    </source>
</evidence>
<dbReference type="Proteomes" id="UP001296969">
    <property type="component" value="Unassembled WGS sequence"/>
</dbReference>
<dbReference type="RefSeq" id="WP_228397622.1">
    <property type="nucleotide sequence ID" value="NZ_JADRCP010000001.1"/>
</dbReference>
<dbReference type="EMBL" id="JADRCP010000001">
    <property type="protein sequence ID" value="MBK5175875.1"/>
    <property type="molecule type" value="Genomic_DNA"/>
</dbReference>
<comment type="caution">
    <text evidence="2">The sequence shown here is derived from an EMBL/GenBank/DDBJ whole genome shotgun (WGS) entry which is preliminary data.</text>
</comment>
<dbReference type="Pfam" id="PF06074">
    <property type="entry name" value="Portal_Mu"/>
    <property type="match status" value="1"/>
</dbReference>